<keyword evidence="1" id="KW-0472">Membrane</keyword>
<reference evidence="3" key="1">
    <citation type="journal article" date="2011" name="Stand. Genomic Sci.">
        <title>Genome sequence of the filamentous, gliding Thiothrix nivea neotype strain (JP2(T)).</title>
        <authorList>
            <person name="Lapidus A."/>
            <person name="Nolan M."/>
            <person name="Lucas S."/>
            <person name="Glavina Del Rio T."/>
            <person name="Tice H."/>
            <person name="Cheng J.F."/>
            <person name="Tapia R."/>
            <person name="Han C."/>
            <person name="Goodwin L."/>
            <person name="Pitluck S."/>
            <person name="Liolios K."/>
            <person name="Pagani I."/>
            <person name="Ivanova N."/>
            <person name="Huntemann M."/>
            <person name="Mavromatis K."/>
            <person name="Mikhailova N."/>
            <person name="Pati A."/>
            <person name="Chen A."/>
            <person name="Palaniappan K."/>
            <person name="Land M."/>
            <person name="Brambilla E.M."/>
            <person name="Rohde M."/>
            <person name="Abt B."/>
            <person name="Verbarg S."/>
            <person name="Goker M."/>
            <person name="Bristow J."/>
            <person name="Eisen J.A."/>
            <person name="Markowitz V."/>
            <person name="Hugenholtz P."/>
            <person name="Kyrpides N.C."/>
            <person name="Klenk H.P."/>
            <person name="Woyke T."/>
        </authorList>
    </citation>
    <scope>NUCLEOTIDE SEQUENCE [LARGE SCALE GENOMIC DNA]</scope>
    <source>
        <strain evidence="3">ATCC 35100 / DSM 5205 / JP2</strain>
    </source>
</reference>
<organism evidence="2 3">
    <name type="scientific">Thiothrix nivea (strain ATCC 35100 / DSM 5205 / JP2)</name>
    <dbReference type="NCBI Taxonomy" id="870187"/>
    <lineage>
        <taxon>Bacteria</taxon>
        <taxon>Pseudomonadati</taxon>
        <taxon>Pseudomonadota</taxon>
        <taxon>Gammaproteobacteria</taxon>
        <taxon>Thiotrichales</taxon>
        <taxon>Thiotrichaceae</taxon>
        <taxon>Thiothrix</taxon>
    </lineage>
</organism>
<keyword evidence="1" id="KW-1133">Transmembrane helix</keyword>
<evidence type="ECO:0000313" key="2">
    <source>
        <dbReference type="EMBL" id="EIJ36791.1"/>
    </source>
</evidence>
<name>A0A656HIH1_THINJ</name>
<keyword evidence="3" id="KW-1185">Reference proteome</keyword>
<sequence precursor="true">MKSINLPSPGMNNTAGIVAIGAASGALAGFVGLAAYGVLAGKGAVAAWAVKTAAGTASGSMKAGFFI</sequence>
<keyword evidence="1" id="KW-0812">Transmembrane</keyword>
<gene>
    <name evidence="2" type="ORF">Thini_4309</name>
</gene>
<evidence type="ECO:0000256" key="1">
    <source>
        <dbReference type="SAM" id="Phobius"/>
    </source>
</evidence>
<dbReference type="RefSeq" id="WP_002710659.1">
    <property type="nucleotide sequence ID" value="NZ_JH651384.1"/>
</dbReference>
<protein>
    <submittedName>
        <fullName evidence="2">Uncharacterized protein</fullName>
    </submittedName>
</protein>
<evidence type="ECO:0000313" key="3">
    <source>
        <dbReference type="Proteomes" id="UP000005317"/>
    </source>
</evidence>
<dbReference type="AlphaFoldDB" id="A0A656HIH1"/>
<accession>A0A656HIH1</accession>
<proteinExistence type="predicted"/>
<dbReference type="EMBL" id="JH651384">
    <property type="protein sequence ID" value="EIJ36791.1"/>
    <property type="molecule type" value="Genomic_DNA"/>
</dbReference>
<dbReference type="Proteomes" id="UP000005317">
    <property type="component" value="Unassembled WGS sequence"/>
</dbReference>
<feature type="transmembrane region" description="Helical" evidence="1">
    <location>
        <begin position="15"/>
        <end position="39"/>
    </location>
</feature>